<dbReference type="PANTHER" id="PTHR30319">
    <property type="entry name" value="PHENYLACETIC ACID REGULATOR-RELATED TRANSCRIPTIONAL REPRESSOR"/>
    <property type="match status" value="1"/>
</dbReference>
<dbReference type="GO" id="GO:0004521">
    <property type="term" value="F:RNA endonuclease activity"/>
    <property type="evidence" value="ECO:0007669"/>
    <property type="project" value="InterPro"/>
</dbReference>
<evidence type="ECO:0000256" key="1">
    <source>
        <dbReference type="ARBA" id="ARBA00022722"/>
    </source>
</evidence>
<dbReference type="SUPFAM" id="SSF143430">
    <property type="entry name" value="TTP0101/SSO1404-like"/>
    <property type="match status" value="1"/>
</dbReference>
<keyword evidence="6" id="KW-0051">Antiviral defense</keyword>
<evidence type="ECO:0000256" key="3">
    <source>
        <dbReference type="ARBA" id="ARBA00022759"/>
    </source>
</evidence>
<evidence type="ECO:0000256" key="6">
    <source>
        <dbReference type="ARBA" id="ARBA00023118"/>
    </source>
</evidence>
<keyword evidence="7" id="KW-0812">Transmembrane</keyword>
<dbReference type="InterPro" id="IPR048846">
    <property type="entry name" value="PaaX-like_central"/>
</dbReference>
<organism evidence="9 10">
    <name type="scientific">Candidatus Taylorbacteria bacterium RIFCSPHIGHO2_02_FULL_45_35</name>
    <dbReference type="NCBI Taxonomy" id="1802311"/>
    <lineage>
        <taxon>Bacteria</taxon>
        <taxon>Candidatus Tayloriibacteriota</taxon>
    </lineage>
</organism>
<evidence type="ECO:0000259" key="8">
    <source>
        <dbReference type="Pfam" id="PF20803"/>
    </source>
</evidence>
<feature type="domain" description="Transcriptional repressor PaaX-like central Cas2-like" evidence="8">
    <location>
        <begin position="103"/>
        <end position="172"/>
    </location>
</feature>
<sequence>MGKMENESRKERRRANIQKVVLQTVTAVGFLSLALLAPNALQMLRVFDPKLKMLRRKVIDTSRRRMVLNGLLQYKDGFLRLTPKGEEKLRQLEIRDYKIPRPKRWDKKWRLLIFDIPEKRKRVREKVRQTLVSLEFKRLQDSVWVYPYDCEDVITLLKADFKIGKDLLYIIVDKIENDKYLKNDFGIN</sequence>
<comment type="caution">
    <text evidence="9">The sequence shown here is derived from an EMBL/GenBank/DDBJ whole genome shotgun (WGS) entry which is preliminary data.</text>
</comment>
<proteinExistence type="predicted"/>
<keyword evidence="4" id="KW-0378">Hydrolase</keyword>
<dbReference type="Pfam" id="PF20803">
    <property type="entry name" value="PaaX_M"/>
    <property type="match status" value="1"/>
</dbReference>
<evidence type="ECO:0000256" key="4">
    <source>
        <dbReference type="ARBA" id="ARBA00022801"/>
    </source>
</evidence>
<keyword evidence="2" id="KW-0479">Metal-binding</keyword>
<dbReference type="NCBIfam" id="TIGR01573">
    <property type="entry name" value="cas2"/>
    <property type="match status" value="1"/>
</dbReference>
<keyword evidence="3 9" id="KW-0255">Endonuclease</keyword>
<evidence type="ECO:0000256" key="7">
    <source>
        <dbReference type="SAM" id="Phobius"/>
    </source>
</evidence>
<reference evidence="9 10" key="1">
    <citation type="journal article" date="2016" name="Nat. Commun.">
        <title>Thousands of microbial genomes shed light on interconnected biogeochemical processes in an aquifer system.</title>
        <authorList>
            <person name="Anantharaman K."/>
            <person name="Brown C.T."/>
            <person name="Hug L.A."/>
            <person name="Sharon I."/>
            <person name="Castelle C.J."/>
            <person name="Probst A.J."/>
            <person name="Thomas B.C."/>
            <person name="Singh A."/>
            <person name="Wilkins M.J."/>
            <person name="Karaoz U."/>
            <person name="Brodie E.L."/>
            <person name="Williams K.H."/>
            <person name="Hubbard S.S."/>
            <person name="Banfield J.F."/>
        </authorList>
    </citation>
    <scope>NUCLEOTIDE SEQUENCE [LARGE SCALE GENOMIC DNA]</scope>
</reference>
<dbReference type="InterPro" id="IPR021127">
    <property type="entry name" value="CRISPR_associated_Cas2"/>
</dbReference>
<dbReference type="Gene3D" id="3.30.70.2650">
    <property type="match status" value="1"/>
</dbReference>
<dbReference type="EMBL" id="MHRP01000015">
    <property type="protein sequence ID" value="OHA27346.1"/>
    <property type="molecule type" value="Genomic_DNA"/>
</dbReference>
<keyword evidence="1" id="KW-0540">Nuclease</keyword>
<accession>A0A1G2MTZ7</accession>
<protein>
    <submittedName>
        <fullName evidence="9">CRISPR-associated endonuclease Cas2</fullName>
    </submittedName>
</protein>
<keyword evidence="7" id="KW-1133">Transmembrane helix</keyword>
<dbReference type="GO" id="GO:0043571">
    <property type="term" value="P:maintenance of CRISPR repeat elements"/>
    <property type="evidence" value="ECO:0007669"/>
    <property type="project" value="InterPro"/>
</dbReference>
<dbReference type="GO" id="GO:0006351">
    <property type="term" value="P:DNA-templated transcription"/>
    <property type="evidence" value="ECO:0007669"/>
    <property type="project" value="TreeGrafter"/>
</dbReference>
<dbReference type="PANTHER" id="PTHR30319:SF1">
    <property type="entry name" value="TRANSCRIPTIONAL REPRESSOR PAAX"/>
    <property type="match status" value="1"/>
</dbReference>
<keyword evidence="7" id="KW-0472">Membrane</keyword>
<name>A0A1G2MTZ7_9BACT</name>
<feature type="transmembrane region" description="Helical" evidence="7">
    <location>
        <begin position="20"/>
        <end position="41"/>
    </location>
</feature>
<evidence type="ECO:0000256" key="2">
    <source>
        <dbReference type="ARBA" id="ARBA00022723"/>
    </source>
</evidence>
<keyword evidence="5" id="KW-0460">Magnesium</keyword>
<evidence type="ECO:0000313" key="10">
    <source>
        <dbReference type="Proteomes" id="UP000177943"/>
    </source>
</evidence>
<dbReference type="AlphaFoldDB" id="A0A1G2MTZ7"/>
<gene>
    <name evidence="9" type="ORF">A3D56_03615</name>
</gene>
<dbReference type="Proteomes" id="UP000177943">
    <property type="component" value="Unassembled WGS sequence"/>
</dbReference>
<evidence type="ECO:0000256" key="5">
    <source>
        <dbReference type="ARBA" id="ARBA00022842"/>
    </source>
</evidence>
<evidence type="ECO:0000313" key="9">
    <source>
        <dbReference type="EMBL" id="OHA27346.1"/>
    </source>
</evidence>